<proteinExistence type="predicted"/>
<dbReference type="PRINTS" id="PR00111">
    <property type="entry name" value="ABHYDROLASE"/>
</dbReference>
<protein>
    <submittedName>
        <fullName evidence="4">Alpha/beta fold family hydrolase</fullName>
    </submittedName>
</protein>
<evidence type="ECO:0000313" key="4">
    <source>
        <dbReference type="EMBL" id="KPY49528.1"/>
    </source>
</evidence>
<dbReference type="EMBL" id="LJRF01000056">
    <property type="protein sequence ID" value="KPY49528.1"/>
    <property type="molecule type" value="Genomic_DNA"/>
</dbReference>
<dbReference type="SUPFAM" id="SSF53474">
    <property type="entry name" value="alpha/beta-Hydrolases"/>
    <property type="match status" value="1"/>
</dbReference>
<feature type="compositionally biased region" description="Basic and acidic residues" evidence="2">
    <location>
        <begin position="74"/>
        <end position="85"/>
    </location>
</feature>
<dbReference type="Pfam" id="PF00561">
    <property type="entry name" value="Abhydrolase_1"/>
    <property type="match status" value="1"/>
</dbReference>
<feature type="domain" description="AB hydrolase-1" evidence="3">
    <location>
        <begin position="124"/>
        <end position="347"/>
    </location>
</feature>
<dbReference type="PANTHER" id="PTHR43798">
    <property type="entry name" value="MONOACYLGLYCEROL LIPASE"/>
    <property type="match status" value="1"/>
</dbReference>
<sequence length="365" mass="40537">MAGRGTALDGQQPRHGGNLRQQWSGLCLAAAPSDRTRAQGWSAQGIAAGSGWQSQPFVLSLLQQRQTAGPGDTDSDRPDSHVRHGAADRGICGTLASLTRSRHMAFFEHDDCSLHYEEYGQGDPVLLLHGLGSSCQDWEYQIPTLAAQYRVIVMDMRGHGRSDKPQERYSIQGMSDDVEALIEHLRLGPVHVVGLSMGGMIGFQLAVDHPHLLKSLCIVNSAPQVKIRSPGDVWQWARRWTLSRLVSMEAMGKALGKLLFPKPEQAELRRKMAERWGRNDKRAYLASFDAIVGWGVEHKLERITCPTLIIAADHDYTPVSLKEAYVKRIANARLVVIRDSRHATPLDQPEQFNRTLLEFIGASKV</sequence>
<dbReference type="GO" id="GO:0016020">
    <property type="term" value="C:membrane"/>
    <property type="evidence" value="ECO:0007669"/>
    <property type="project" value="TreeGrafter"/>
</dbReference>
<dbReference type="Gene3D" id="3.40.50.1820">
    <property type="entry name" value="alpha/beta hydrolase"/>
    <property type="match status" value="1"/>
</dbReference>
<dbReference type="PANTHER" id="PTHR43798:SF31">
    <property type="entry name" value="AB HYDROLASE SUPERFAMILY PROTEIN YCLE"/>
    <property type="match status" value="1"/>
</dbReference>
<gene>
    <name evidence="4" type="ORF">ALO47_04710</name>
</gene>
<accession>A0A0N8SQL5</accession>
<dbReference type="InterPro" id="IPR029058">
    <property type="entry name" value="AB_hydrolase_fold"/>
</dbReference>
<evidence type="ECO:0000256" key="2">
    <source>
        <dbReference type="SAM" id="MobiDB-lite"/>
    </source>
</evidence>
<evidence type="ECO:0000313" key="5">
    <source>
        <dbReference type="Proteomes" id="UP000050554"/>
    </source>
</evidence>
<feature type="region of interest" description="Disordered" evidence="2">
    <location>
        <begin position="65"/>
        <end position="85"/>
    </location>
</feature>
<evidence type="ECO:0000256" key="1">
    <source>
        <dbReference type="ARBA" id="ARBA00022801"/>
    </source>
</evidence>
<keyword evidence="1 4" id="KW-0378">Hydrolase</keyword>
<name>A0A0N8SQL5_PSESI</name>
<dbReference type="InterPro" id="IPR000073">
    <property type="entry name" value="AB_hydrolase_1"/>
</dbReference>
<dbReference type="GO" id="GO:0016787">
    <property type="term" value="F:hydrolase activity"/>
    <property type="evidence" value="ECO:0007669"/>
    <property type="project" value="UniProtKB-KW"/>
</dbReference>
<dbReference type="PATRIC" id="fig|55398.3.peg.1832"/>
<dbReference type="InterPro" id="IPR050266">
    <property type="entry name" value="AB_hydrolase_sf"/>
</dbReference>
<comment type="caution">
    <text evidence="4">The sequence shown here is derived from an EMBL/GenBank/DDBJ whole genome shotgun (WGS) entry which is preliminary data.</text>
</comment>
<dbReference type="Proteomes" id="UP000050554">
    <property type="component" value="Unassembled WGS sequence"/>
</dbReference>
<organism evidence="4 5">
    <name type="scientific">Pseudomonas syringae pv. ribicola</name>
    <dbReference type="NCBI Taxonomy" id="55398"/>
    <lineage>
        <taxon>Bacteria</taxon>
        <taxon>Pseudomonadati</taxon>
        <taxon>Pseudomonadota</taxon>
        <taxon>Gammaproteobacteria</taxon>
        <taxon>Pseudomonadales</taxon>
        <taxon>Pseudomonadaceae</taxon>
        <taxon>Pseudomonas</taxon>
    </lineage>
</organism>
<evidence type="ECO:0000259" key="3">
    <source>
        <dbReference type="Pfam" id="PF00561"/>
    </source>
</evidence>
<dbReference type="AlphaFoldDB" id="A0A0N8SQL5"/>
<reference evidence="4 5" key="1">
    <citation type="submission" date="2015-09" db="EMBL/GenBank/DDBJ databases">
        <title>Genome announcement of multiple Pseudomonas syringae strains.</title>
        <authorList>
            <person name="Thakur S."/>
            <person name="Wang P.W."/>
            <person name="Gong Y."/>
            <person name="Weir B.S."/>
            <person name="Guttman D.S."/>
        </authorList>
    </citation>
    <scope>NUCLEOTIDE SEQUENCE [LARGE SCALE GENOMIC DNA]</scope>
    <source>
        <strain evidence="4 5">ICMP3882</strain>
    </source>
</reference>